<dbReference type="InterPro" id="IPR002083">
    <property type="entry name" value="MATH/TRAF_dom"/>
</dbReference>
<dbReference type="InterPro" id="IPR008974">
    <property type="entry name" value="TRAF-like"/>
</dbReference>
<comment type="caution">
    <text evidence="12">The sequence shown here is derived from an EMBL/GenBank/DDBJ whole genome shotgun (WGS) entry which is preliminary data.</text>
</comment>
<dbReference type="GO" id="GO:0043122">
    <property type="term" value="P:regulation of canonical NF-kappaB signal transduction"/>
    <property type="evidence" value="ECO:0007669"/>
    <property type="project" value="TreeGrafter"/>
</dbReference>
<proteinExistence type="predicted"/>
<evidence type="ECO:0000256" key="5">
    <source>
        <dbReference type="ARBA" id="ARBA00022771"/>
    </source>
</evidence>
<keyword evidence="2" id="KW-0963">Cytoplasm</keyword>
<sequence>MGQADGDIRDEDGKGKSKKKVSKKKDDDAPIGGSVQEESGEGEKRKKKKKDEEGGAEGEDKKKKKKNNEEGEKEEPKEGDEGEKRKKKKKDEESGAEGEDKKKKKKNDEEGGKEEPKEGDENKKKKKKKGAEPEAEKAEDGENKKKKKKKADKSDPALTKEEIVEIMCRVTKDGEFLFTQKLTAEDRCVSCGHILRIPVLFEDCNHRCCSSCLSAILKSGQKCPADKTSLKQERIKVDKDYQAKMDLYDVQCSWLEQGCPWSGQLGTLGPHLGSCEFTLVDCPNDCGEKIQRRQIDKHVNESCRLRTTKCKFCDYDIPTEKEMAHYDVCPLFPLACPNGCKVTNIARNKLAEHMKNSCTKQNLSCPFAEHGCDFQGLKGPVENHCENSILAHLTLLNASVHQMSVLLEAQSKAFSDYKALMTEQTKRVTRLELCSGASFVWKIDEYDEKLRLAKTGKQTTIFSPGFYTHRCGYRMVLSACLNGSGDGKNKYMSVYCAICRGDHDTLLQWPFAHELKFQLLDQNPDVVARKPVQYVVKPDPTPEQNMFLGRPTSERNAFFGAPRFVRLDVLQNSTYTVENCMFLKVTLGLDEMSPV</sequence>
<dbReference type="Gene3D" id="3.30.40.10">
    <property type="entry name" value="Zinc/RING finger domain, C3HC4 (zinc finger)"/>
    <property type="match status" value="3"/>
</dbReference>
<dbReference type="PROSITE" id="PS50145">
    <property type="entry name" value="ZF_TRAF"/>
    <property type="match status" value="2"/>
</dbReference>
<feature type="region of interest" description="Disordered" evidence="8">
    <location>
        <begin position="1"/>
        <end position="156"/>
    </location>
</feature>
<dbReference type="GO" id="GO:0008270">
    <property type="term" value="F:zinc ion binding"/>
    <property type="evidence" value="ECO:0007669"/>
    <property type="project" value="UniProtKB-KW"/>
</dbReference>
<name>A0AAV2TC03_CALDB</name>
<reference evidence="12" key="1">
    <citation type="submission" date="2024-06" db="EMBL/GenBank/DDBJ databases">
        <authorList>
            <person name="Liu X."/>
            <person name="Lenzi L."/>
            <person name="Haldenby T S."/>
            <person name="Uol C."/>
        </authorList>
    </citation>
    <scope>NUCLEOTIDE SEQUENCE</scope>
</reference>
<dbReference type="Pfam" id="PF02176">
    <property type="entry name" value="zf-TRAF"/>
    <property type="match status" value="2"/>
</dbReference>
<dbReference type="PROSITE" id="PS50089">
    <property type="entry name" value="ZF_RING_2"/>
    <property type="match status" value="1"/>
</dbReference>
<accession>A0AAV2TC03</accession>
<evidence type="ECO:0000256" key="3">
    <source>
        <dbReference type="ARBA" id="ARBA00022723"/>
    </source>
</evidence>
<evidence type="ECO:0000259" key="9">
    <source>
        <dbReference type="PROSITE" id="PS50089"/>
    </source>
</evidence>
<feature type="zinc finger region" description="TRAF-type" evidence="7">
    <location>
        <begin position="271"/>
        <end position="321"/>
    </location>
</feature>
<evidence type="ECO:0000256" key="6">
    <source>
        <dbReference type="ARBA" id="ARBA00022833"/>
    </source>
</evidence>
<dbReference type="AlphaFoldDB" id="A0AAV2TC03"/>
<feature type="domain" description="RING-type" evidence="9">
    <location>
        <begin position="188"/>
        <end position="227"/>
    </location>
</feature>
<dbReference type="PANTHER" id="PTHR10131">
    <property type="entry name" value="TNF RECEPTOR ASSOCIATED FACTOR"/>
    <property type="match status" value="1"/>
</dbReference>
<dbReference type="InterPro" id="IPR049342">
    <property type="entry name" value="TRAF1-6_MATH_dom"/>
</dbReference>
<feature type="domain" description="TRAF-type" evidence="11">
    <location>
        <begin position="271"/>
        <end position="321"/>
    </location>
</feature>
<dbReference type="Pfam" id="PF00097">
    <property type="entry name" value="zf-C3HC4"/>
    <property type="match status" value="1"/>
</dbReference>
<dbReference type="FunFam" id="3.30.40.10:FF:000121">
    <property type="entry name" value="TNF receptor-associated factor"/>
    <property type="match status" value="1"/>
</dbReference>
<keyword evidence="6 7" id="KW-0862">Zinc</keyword>
<dbReference type="Pfam" id="PF21355">
    <property type="entry name" value="TRAF-mep_MATH"/>
    <property type="match status" value="1"/>
</dbReference>
<evidence type="ECO:0000259" key="11">
    <source>
        <dbReference type="PROSITE" id="PS50145"/>
    </source>
</evidence>
<evidence type="ECO:0000256" key="4">
    <source>
        <dbReference type="ARBA" id="ARBA00022737"/>
    </source>
</evidence>
<organism evidence="12 13">
    <name type="scientific">Calicophoron daubneyi</name>
    <name type="common">Rumen fluke</name>
    <name type="synonym">Paramphistomum daubneyi</name>
    <dbReference type="NCBI Taxonomy" id="300641"/>
    <lineage>
        <taxon>Eukaryota</taxon>
        <taxon>Metazoa</taxon>
        <taxon>Spiralia</taxon>
        <taxon>Lophotrochozoa</taxon>
        <taxon>Platyhelminthes</taxon>
        <taxon>Trematoda</taxon>
        <taxon>Digenea</taxon>
        <taxon>Plagiorchiida</taxon>
        <taxon>Pronocephalata</taxon>
        <taxon>Paramphistomoidea</taxon>
        <taxon>Paramphistomidae</taxon>
        <taxon>Calicophoron</taxon>
    </lineage>
</organism>
<dbReference type="SUPFAM" id="SSF49599">
    <property type="entry name" value="TRAF domain-like"/>
    <property type="match status" value="3"/>
</dbReference>
<dbReference type="InterPro" id="IPR018957">
    <property type="entry name" value="Znf_C3HC4_RING-type"/>
</dbReference>
<dbReference type="PROSITE" id="PS50144">
    <property type="entry name" value="MATH"/>
    <property type="match status" value="1"/>
</dbReference>
<keyword evidence="5 7" id="KW-0863">Zinc-finger</keyword>
<gene>
    <name evidence="12" type="ORF">CDAUBV1_LOCUS8413</name>
</gene>
<feature type="zinc finger region" description="TRAF-type" evidence="7">
    <location>
        <begin position="324"/>
        <end position="375"/>
    </location>
</feature>
<keyword evidence="3 7" id="KW-0479">Metal-binding</keyword>
<dbReference type="InterPro" id="IPR001841">
    <property type="entry name" value="Znf_RING"/>
</dbReference>
<evidence type="ECO:0000256" key="7">
    <source>
        <dbReference type="PROSITE-ProRule" id="PRU00207"/>
    </source>
</evidence>
<evidence type="ECO:0000313" key="13">
    <source>
        <dbReference type="Proteomes" id="UP001497525"/>
    </source>
</evidence>
<dbReference type="InterPro" id="IPR013083">
    <property type="entry name" value="Znf_RING/FYVE/PHD"/>
</dbReference>
<protein>
    <submittedName>
        <fullName evidence="12">Uncharacterized protein</fullName>
    </submittedName>
</protein>
<feature type="domain" description="TRAF-type" evidence="11">
    <location>
        <begin position="324"/>
        <end position="375"/>
    </location>
</feature>
<evidence type="ECO:0000256" key="1">
    <source>
        <dbReference type="ARBA" id="ARBA00004496"/>
    </source>
</evidence>
<evidence type="ECO:0000256" key="2">
    <source>
        <dbReference type="ARBA" id="ARBA00022490"/>
    </source>
</evidence>
<evidence type="ECO:0000313" key="12">
    <source>
        <dbReference type="EMBL" id="CAL5134634.1"/>
    </source>
</evidence>
<dbReference type="CDD" id="cd00270">
    <property type="entry name" value="MATH_TRAF_C"/>
    <property type="match status" value="1"/>
</dbReference>
<dbReference type="InterPro" id="IPR001293">
    <property type="entry name" value="Znf_TRAF"/>
</dbReference>
<feature type="compositionally biased region" description="Basic and acidic residues" evidence="8">
    <location>
        <begin position="90"/>
        <end position="123"/>
    </location>
</feature>
<dbReference type="GO" id="GO:0005737">
    <property type="term" value="C:cytoplasm"/>
    <property type="evidence" value="ECO:0007669"/>
    <property type="project" value="UniProtKB-SubCell"/>
</dbReference>
<feature type="compositionally biased region" description="Basic and acidic residues" evidence="8">
    <location>
        <begin position="130"/>
        <end position="143"/>
    </location>
</feature>
<feature type="domain" description="MATH" evidence="10">
    <location>
        <begin position="436"/>
        <end position="587"/>
    </location>
</feature>
<dbReference type="Proteomes" id="UP001497525">
    <property type="component" value="Unassembled WGS sequence"/>
</dbReference>
<dbReference type="EMBL" id="CAXLJL010000212">
    <property type="protein sequence ID" value="CAL5134634.1"/>
    <property type="molecule type" value="Genomic_DNA"/>
</dbReference>
<dbReference type="PANTHER" id="PTHR10131:SF151">
    <property type="entry name" value="TNF RECEPTOR ASSOCIATED FACTOR (TRAF) HOMOLOG"/>
    <property type="match status" value="1"/>
</dbReference>
<dbReference type="SMART" id="SM00061">
    <property type="entry name" value="MATH"/>
    <property type="match status" value="1"/>
</dbReference>
<dbReference type="Gene3D" id="2.60.210.10">
    <property type="entry name" value="Apoptosis, Tumor Necrosis Factor Receptor Associated Protein 2, Chain A"/>
    <property type="match status" value="1"/>
</dbReference>
<dbReference type="SUPFAM" id="SSF57850">
    <property type="entry name" value="RING/U-box"/>
    <property type="match status" value="1"/>
</dbReference>
<feature type="compositionally biased region" description="Basic and acidic residues" evidence="8">
    <location>
        <begin position="50"/>
        <end position="76"/>
    </location>
</feature>
<evidence type="ECO:0000259" key="10">
    <source>
        <dbReference type="PROSITE" id="PS50144"/>
    </source>
</evidence>
<comment type="subcellular location">
    <subcellularLocation>
        <location evidence="1">Cytoplasm</location>
    </subcellularLocation>
</comment>
<evidence type="ECO:0000256" key="8">
    <source>
        <dbReference type="SAM" id="MobiDB-lite"/>
    </source>
</evidence>
<keyword evidence="4" id="KW-0677">Repeat</keyword>